<feature type="signal peptide" evidence="1">
    <location>
        <begin position="1"/>
        <end position="20"/>
    </location>
</feature>
<dbReference type="PhylomeDB" id="Q7NJR9"/>
<dbReference type="EnsemblBacteria" id="BAC89704">
    <property type="protein sequence ID" value="BAC89704"/>
    <property type="gene ID" value="BAC89704"/>
</dbReference>
<dbReference type="STRING" id="251221.gene:10759255"/>
<dbReference type="KEGG" id="gvi:glr1763"/>
<evidence type="ECO:0000313" key="3">
    <source>
        <dbReference type="EMBL" id="BAC89704.1"/>
    </source>
</evidence>
<organism evidence="3 4">
    <name type="scientific">Gloeobacter violaceus (strain ATCC 29082 / PCC 7421)</name>
    <dbReference type="NCBI Taxonomy" id="251221"/>
    <lineage>
        <taxon>Bacteria</taxon>
        <taxon>Bacillati</taxon>
        <taxon>Cyanobacteriota</taxon>
        <taxon>Cyanophyceae</taxon>
        <taxon>Gloeobacterales</taxon>
        <taxon>Gloeobacteraceae</taxon>
        <taxon>Gloeobacter</taxon>
    </lineage>
</organism>
<evidence type="ECO:0000313" key="4">
    <source>
        <dbReference type="Proteomes" id="UP000000557"/>
    </source>
</evidence>
<dbReference type="eggNOG" id="COG2931">
    <property type="taxonomic scope" value="Bacteria"/>
</dbReference>
<dbReference type="SUPFAM" id="SSF50969">
    <property type="entry name" value="YVTN repeat-like/Quinoprotein amine dehydrogenase"/>
    <property type="match status" value="1"/>
</dbReference>
<dbReference type="Proteomes" id="UP000000557">
    <property type="component" value="Chromosome"/>
</dbReference>
<dbReference type="AlphaFoldDB" id="Q7NJR9"/>
<name>Q7NJR9_GLOVI</name>
<feature type="domain" description="DUF4394" evidence="2">
    <location>
        <begin position="33"/>
        <end position="253"/>
    </location>
</feature>
<evidence type="ECO:0000259" key="2">
    <source>
        <dbReference type="Pfam" id="PF14339"/>
    </source>
</evidence>
<proteinExistence type="predicted"/>
<dbReference type="InParanoid" id="Q7NJR9"/>
<dbReference type="InterPro" id="IPR011044">
    <property type="entry name" value="Quino_amine_DH_bsu"/>
</dbReference>
<dbReference type="EMBL" id="BA000045">
    <property type="protein sequence ID" value="BAC89704.1"/>
    <property type="molecule type" value="Genomic_DNA"/>
</dbReference>
<gene>
    <name evidence="3" type="ordered locus">glr1763</name>
</gene>
<protein>
    <submittedName>
        <fullName evidence="3">Glr1763 protein</fullName>
    </submittedName>
</protein>
<keyword evidence="4" id="KW-1185">Reference proteome</keyword>
<dbReference type="OrthoDB" id="531718at2"/>
<feature type="chain" id="PRO_5004288874" evidence="1">
    <location>
        <begin position="21"/>
        <end position="262"/>
    </location>
</feature>
<accession>Q7NJR9</accession>
<evidence type="ECO:0000256" key="1">
    <source>
        <dbReference type="SAM" id="SignalP"/>
    </source>
</evidence>
<sequence>MPKFWLVIVCPFFLATAATAAPVELIGLAGNNTLVRFEAGRPAAATTLKVNGVSGTLVGIDYRPADGKLYGLSDAQNLYTIDPAGGSASLVSTLSVPFTGGVRSGFDFNPSADRLRLVGADGQDLRVNVDLGATAVDGKLAYDSRDRNAKKTPQVSASAYTNSLAKAGATKLLNIDFSLDVLTLQEPPNDGVLKTIGPLGVDFGPASGFDILTGPDGKDRAFATSGSVFYTVDLASGRARKVGTIGDGKLAVFSLAAGHGRP</sequence>
<dbReference type="Pfam" id="PF14339">
    <property type="entry name" value="DUF4394"/>
    <property type="match status" value="1"/>
</dbReference>
<dbReference type="PATRIC" id="fig|251221.4.peg.1795"/>
<dbReference type="InterPro" id="IPR025507">
    <property type="entry name" value="DUF4394"/>
</dbReference>
<reference evidence="3 4" key="1">
    <citation type="journal article" date="2003" name="DNA Res.">
        <title>Complete genome structure of Gloeobacter violaceus PCC 7421, a cyanobacterium that lacks thylakoids.</title>
        <authorList>
            <person name="Nakamura Y."/>
            <person name="Kaneko T."/>
            <person name="Sato S."/>
            <person name="Mimuro M."/>
            <person name="Miyashita H."/>
            <person name="Tsuchiya T."/>
            <person name="Sasamoto S."/>
            <person name="Watanabe A."/>
            <person name="Kawashima K."/>
            <person name="Kishida Y."/>
            <person name="Kiyokawa C."/>
            <person name="Kohara M."/>
            <person name="Matsumoto M."/>
            <person name="Matsuno A."/>
            <person name="Nakazaki N."/>
            <person name="Shimpo S."/>
            <person name="Takeuchi C."/>
            <person name="Yamada M."/>
            <person name="Tabata S."/>
        </authorList>
    </citation>
    <scope>NUCLEOTIDE SEQUENCE [LARGE SCALE GENOMIC DNA]</scope>
    <source>
        <strain evidence="4">ATCC 29082 / PCC 7421</strain>
    </source>
</reference>
<keyword evidence="1" id="KW-0732">Signal</keyword>
<dbReference type="HOGENOM" id="CLU_075748_0_0_3"/>
<reference evidence="3 4" key="2">
    <citation type="journal article" date="2003" name="DNA Res.">
        <title>Complete genome structure of Gloeobacter violaceus PCC 7421, a cyanobacterium that lacks thylakoids (supplement).</title>
        <authorList>
            <person name="Nakamura Y."/>
            <person name="Kaneko T."/>
            <person name="Sato S."/>
            <person name="Mimuro M."/>
            <person name="Miyashita H."/>
            <person name="Tsuchiya T."/>
            <person name="Sasamoto S."/>
            <person name="Watanabe A."/>
            <person name="Kawashima K."/>
            <person name="Kishida Y."/>
            <person name="Kiyokawa C."/>
            <person name="Kohara M."/>
            <person name="Matsumoto M."/>
            <person name="Matsuno A."/>
            <person name="Nakazaki N."/>
            <person name="Shimpo S."/>
            <person name="Takeuchi C."/>
            <person name="Yamada M."/>
            <person name="Tabata S."/>
        </authorList>
    </citation>
    <scope>NUCLEOTIDE SEQUENCE [LARGE SCALE GENOMIC DNA]</scope>
    <source>
        <strain evidence="4">ATCC 29082 / PCC 7421</strain>
    </source>
</reference>